<reference evidence="1" key="1">
    <citation type="submission" date="2021-02" db="EMBL/GenBank/DDBJ databases">
        <authorList>
            <person name="Nowell W R."/>
        </authorList>
    </citation>
    <scope>NUCLEOTIDE SEQUENCE</scope>
</reference>
<dbReference type="AlphaFoldDB" id="A0A820ZBL6"/>
<sequence>MENTSAEELLDGLPSTPMIMIIQLILLLHRLIHERIHIYNVPISTAGFVGADTNLSRVVDCSTDGEYSIAPINILTECASASSSLKRMASERTKNKTLSADAHFYAAYRGSSVCTTSKCKITCCDSATGTDTTTDTTTVSIIGPTTLQTLGTLKSTSIYPIRQAIDECAGICYPSSLPTGTTLSDCTITFTGLKVGVWYAVAIQANENSILR</sequence>
<gene>
    <name evidence="1" type="ORF">TSG867_LOCUS25411</name>
</gene>
<comment type="caution">
    <text evidence="1">The sequence shown here is derived from an EMBL/GenBank/DDBJ whole genome shotgun (WGS) entry which is preliminary data.</text>
</comment>
<evidence type="ECO:0000313" key="2">
    <source>
        <dbReference type="Proteomes" id="UP000663862"/>
    </source>
</evidence>
<name>A0A820ZBL6_9BILA</name>
<dbReference type="EMBL" id="CAJOBQ010002480">
    <property type="protein sequence ID" value="CAF4562651.1"/>
    <property type="molecule type" value="Genomic_DNA"/>
</dbReference>
<proteinExistence type="predicted"/>
<protein>
    <submittedName>
        <fullName evidence="1">Uncharacterized protein</fullName>
    </submittedName>
</protein>
<accession>A0A820ZBL6</accession>
<evidence type="ECO:0000313" key="1">
    <source>
        <dbReference type="EMBL" id="CAF4562651.1"/>
    </source>
</evidence>
<organism evidence="1 2">
    <name type="scientific">Rotaria socialis</name>
    <dbReference type="NCBI Taxonomy" id="392032"/>
    <lineage>
        <taxon>Eukaryota</taxon>
        <taxon>Metazoa</taxon>
        <taxon>Spiralia</taxon>
        <taxon>Gnathifera</taxon>
        <taxon>Rotifera</taxon>
        <taxon>Eurotatoria</taxon>
        <taxon>Bdelloidea</taxon>
        <taxon>Philodinida</taxon>
        <taxon>Philodinidae</taxon>
        <taxon>Rotaria</taxon>
    </lineage>
</organism>
<dbReference type="Proteomes" id="UP000663862">
    <property type="component" value="Unassembled WGS sequence"/>
</dbReference>